<dbReference type="PANTHER" id="PTHR11060:SF0">
    <property type="entry name" value="PROTEIN MEMO1"/>
    <property type="match status" value="1"/>
</dbReference>
<gene>
    <name evidence="2" type="ORF">EDC27_1979</name>
</gene>
<dbReference type="Gene3D" id="3.40.830.10">
    <property type="entry name" value="LigB-like"/>
    <property type="match status" value="1"/>
</dbReference>
<evidence type="ECO:0008006" key="4">
    <source>
        <dbReference type="Google" id="ProtNLM"/>
    </source>
</evidence>
<protein>
    <recommendedName>
        <fullName evidence="4">AmmeMemoRadiSam system protein B</fullName>
    </recommendedName>
</protein>
<accession>A0A3N1UYB7</accession>
<keyword evidence="3" id="KW-1185">Reference proteome</keyword>
<comment type="similarity">
    <text evidence="1">Belongs to the MEMO1 family.</text>
</comment>
<dbReference type="RefSeq" id="WP_123290440.1">
    <property type="nucleotide sequence ID" value="NZ_RJVA01000012.1"/>
</dbReference>
<dbReference type="NCBIfam" id="TIGR04336">
    <property type="entry name" value="AmmeMemoSam_B"/>
    <property type="match status" value="1"/>
</dbReference>
<dbReference type="AlphaFoldDB" id="A0A3N1UYB7"/>
<dbReference type="PANTHER" id="PTHR11060">
    <property type="entry name" value="PROTEIN MEMO1"/>
    <property type="match status" value="1"/>
</dbReference>
<dbReference type="InterPro" id="IPR002737">
    <property type="entry name" value="MEMO1_fam"/>
</dbReference>
<proteinExistence type="inferred from homology"/>
<dbReference type="Proteomes" id="UP000276223">
    <property type="component" value="Unassembled WGS sequence"/>
</dbReference>
<organism evidence="2 3">
    <name type="scientific">Desulfosoma caldarium</name>
    <dbReference type="NCBI Taxonomy" id="610254"/>
    <lineage>
        <taxon>Bacteria</taxon>
        <taxon>Pseudomonadati</taxon>
        <taxon>Thermodesulfobacteriota</taxon>
        <taxon>Syntrophobacteria</taxon>
        <taxon>Syntrophobacterales</taxon>
        <taxon>Syntrophobacteraceae</taxon>
        <taxon>Desulfosoma</taxon>
    </lineage>
</organism>
<name>A0A3N1UYB7_9BACT</name>
<comment type="caution">
    <text evidence="2">The sequence shown here is derived from an EMBL/GenBank/DDBJ whole genome shotgun (WGS) entry which is preliminary data.</text>
</comment>
<sequence>MEYPKLRLGLEAVPVHHGGQSLILLRDRLGYNDKPVLLQPEFASVLALMDGRHSVRDIQAFIVRRTGQLVHSDQIRELIRILDENLLLDNARFAEHVQREWKRFREDPIRRVRHAAKSYPAEPQELRSFLDSMLRAAHPLVQDIDKEAIDASHRKGPFSAAHPDDVHCPAPVSPHAALVGLVAPHIDMRAGATTFGCAYGVVGHIKPPDVWVILGTGHEPIENAFAMTLKDFETPLGLVACDRRLALEIVRRSPQDILAGEYAHNREHTIEFQAVFLAHVQPKARIVPILCSFDVADWVFKKPVIDRFCDALREAAEEAETTVGFLASVDLAHIGPRYGDDFVPHRFTIQEHMEEDRKLLEALREPNPDAFMDQILRDGNGRKVCGVPPLYVLSRVLQGSAQGRVLHHDHAVVDPQGSFVTFAAMAFIASSPKAP</sequence>
<dbReference type="Pfam" id="PF01875">
    <property type="entry name" value="Memo"/>
    <property type="match status" value="1"/>
</dbReference>
<dbReference type="CDD" id="cd07361">
    <property type="entry name" value="MEMO_like"/>
    <property type="match status" value="1"/>
</dbReference>
<reference evidence="2 3" key="1">
    <citation type="submission" date="2018-11" db="EMBL/GenBank/DDBJ databases">
        <title>Genomic Encyclopedia of Type Strains, Phase IV (KMG-IV): sequencing the most valuable type-strain genomes for metagenomic binning, comparative biology and taxonomic classification.</title>
        <authorList>
            <person name="Goeker M."/>
        </authorList>
    </citation>
    <scope>NUCLEOTIDE SEQUENCE [LARGE SCALE GENOMIC DNA]</scope>
    <source>
        <strain evidence="2 3">DSM 22027</strain>
    </source>
</reference>
<evidence type="ECO:0000256" key="1">
    <source>
        <dbReference type="ARBA" id="ARBA00006315"/>
    </source>
</evidence>
<evidence type="ECO:0000313" key="2">
    <source>
        <dbReference type="EMBL" id="ROQ92276.1"/>
    </source>
</evidence>
<dbReference type="OrthoDB" id="9771412at2"/>
<evidence type="ECO:0000313" key="3">
    <source>
        <dbReference type="Proteomes" id="UP000276223"/>
    </source>
</evidence>
<dbReference type="EMBL" id="RJVA01000012">
    <property type="protein sequence ID" value="ROQ92276.1"/>
    <property type="molecule type" value="Genomic_DNA"/>
</dbReference>